<dbReference type="Gene3D" id="3.90.550.10">
    <property type="entry name" value="Spore Coat Polysaccharide Biosynthesis Protein SpsA, Chain A"/>
    <property type="match status" value="1"/>
</dbReference>
<organism evidence="2 3">
    <name type="scientific">candidate division MSBL1 archaeon SCGC-AAA382C18</name>
    <dbReference type="NCBI Taxonomy" id="1698281"/>
    <lineage>
        <taxon>Archaea</taxon>
        <taxon>Methanobacteriati</taxon>
        <taxon>Methanobacteriota</taxon>
        <taxon>candidate division MSBL1</taxon>
    </lineage>
</organism>
<evidence type="ECO:0000313" key="3">
    <source>
        <dbReference type="Proteomes" id="UP000070404"/>
    </source>
</evidence>
<name>A0A133VLF7_9EURY</name>
<dbReference type="AlphaFoldDB" id="A0A133VLF7"/>
<dbReference type="PANTHER" id="PTHR42883:SF2">
    <property type="entry name" value="THYMIDYLYLTRANSFERASE"/>
    <property type="match status" value="1"/>
</dbReference>
<gene>
    <name evidence="2" type="ORF">AKJ52_00630</name>
</gene>
<dbReference type="PATRIC" id="fig|1698281.3.peg.525"/>
<comment type="caution">
    <text evidence="2">The sequence shown here is derived from an EMBL/GenBank/DDBJ whole genome shotgun (WGS) entry which is preliminary data.</text>
</comment>
<dbReference type="InterPro" id="IPR029044">
    <property type="entry name" value="Nucleotide-diphossugar_trans"/>
</dbReference>
<dbReference type="CDD" id="cd04181">
    <property type="entry name" value="NTP_transferase"/>
    <property type="match status" value="1"/>
</dbReference>
<protein>
    <recommendedName>
        <fullName evidence="1">Nucleotidyl transferase domain-containing protein</fullName>
    </recommendedName>
</protein>
<accession>A0A133VLF7</accession>
<evidence type="ECO:0000313" key="2">
    <source>
        <dbReference type="EMBL" id="KXB07278.1"/>
    </source>
</evidence>
<evidence type="ECO:0000259" key="1">
    <source>
        <dbReference type="Pfam" id="PF00483"/>
    </source>
</evidence>
<reference evidence="2 3" key="1">
    <citation type="journal article" date="2016" name="Sci. Rep.">
        <title>Metabolic traits of an uncultured archaeal lineage -MSBL1- from brine pools of the Red Sea.</title>
        <authorList>
            <person name="Mwirichia R."/>
            <person name="Alam I."/>
            <person name="Rashid M."/>
            <person name="Vinu M."/>
            <person name="Ba-Alawi W."/>
            <person name="Anthony Kamau A."/>
            <person name="Kamanda Ngugi D."/>
            <person name="Goker M."/>
            <person name="Klenk H.P."/>
            <person name="Bajic V."/>
            <person name="Stingl U."/>
        </authorList>
    </citation>
    <scope>NUCLEOTIDE SEQUENCE [LARGE SCALE GENOMIC DNA]</scope>
    <source>
        <strain evidence="2">SCGC-AAA382C18</strain>
    </source>
</reference>
<feature type="domain" description="Nucleotidyl transferase" evidence="1">
    <location>
        <begin position="2"/>
        <end position="249"/>
    </location>
</feature>
<dbReference type="EMBL" id="LHYF01000005">
    <property type="protein sequence ID" value="KXB07278.1"/>
    <property type="molecule type" value="Genomic_DNA"/>
</dbReference>
<dbReference type="InterPro" id="IPR005835">
    <property type="entry name" value="NTP_transferase_dom"/>
</dbReference>
<dbReference type="PANTHER" id="PTHR42883">
    <property type="entry name" value="GLUCOSE-1-PHOSPHATE THYMIDYLTRANSFERASE"/>
    <property type="match status" value="1"/>
</dbReference>
<dbReference type="Pfam" id="PF00483">
    <property type="entry name" value="NTP_transferase"/>
    <property type="match status" value="1"/>
</dbReference>
<dbReference type="Gene3D" id="2.160.10.10">
    <property type="entry name" value="Hexapeptide repeat proteins"/>
    <property type="match status" value="1"/>
</dbReference>
<keyword evidence="3" id="KW-1185">Reference proteome</keyword>
<dbReference type="SUPFAM" id="SSF53448">
    <property type="entry name" value="Nucleotide-diphospho-sugar transferases"/>
    <property type="match status" value="1"/>
</dbReference>
<proteinExistence type="predicted"/>
<dbReference type="Proteomes" id="UP000070404">
    <property type="component" value="Unassembled WGS sequence"/>
</dbReference>
<sequence>MKALILAGGYATRLWPVTKHKAKPLLPLVGKPILSYILDEMEDIDKINEILIATNERFEESFKQYLSDREGENYRLIIESQEAEGEKYGAVGGIINAIEKGGDDDYIVIGGDNYYSFKIRDFLEFAQEKDSVANACFQVPSFEEAKNYGIVDFDEDKKIREFQEKPENPKSRMASTACYYYPREKLELFDKYVDYWDGKIPEEQYLDEPGRFLEWTVERYDTYAYPFEGKWVDVGTRGGYLRAETELRKENIVKGQVKNSEIGENVTVLENCKIQNSEIENSIIFENCKIQNSIIKNTIVGDNTEIKNKDVREALIKDIEE</sequence>